<dbReference type="SMART" id="SM00758">
    <property type="entry name" value="PA14"/>
    <property type="match status" value="1"/>
</dbReference>
<proteinExistence type="predicted"/>
<dbReference type="Gene3D" id="3.90.182.10">
    <property type="entry name" value="Toxin - Anthrax Protective Antigen,domain 1"/>
    <property type="match status" value="1"/>
</dbReference>
<reference evidence="3 4" key="1">
    <citation type="journal article" date="2019" name="Nat. Microbiol.">
        <title>Expanding anaerobic alkane metabolism in the domain of Archaea.</title>
        <authorList>
            <person name="Wang Y."/>
            <person name="Wegener G."/>
            <person name="Hou J."/>
            <person name="Wang F."/>
            <person name="Xiao X."/>
        </authorList>
    </citation>
    <scope>NUCLEOTIDE SEQUENCE [LARGE SCALE GENOMIC DNA]</scope>
    <source>
        <strain evidence="3">WYZ-LMO11</strain>
    </source>
</reference>
<sequence>TLSTTQTLTSYIPTTYTTTYATTGTATITTTIPTTITTTKSTTQTITSYIPTTLTSTITTIQPTTVTQTTTRTVIRTTYTSYASTTITLTSLNTLYFRGDQWTINELTAYQLSNTQSNIEKYASLRQSIGAGTSFNGYFGVRVWKRYQTNGLFGIWYDRYDLSGNIIARLLHPIIDFTDINPAGKTDYYSGIITGYIYAPYSETYTFYATSDDGVRLYVNNQKIIDAWTTGSKTVSGSITLNGGQWYPIRIEHCEYTGSERLLLEWSSPSIPRQKVPYDKLKCFAEDEITSGSPVAVASQKWVTETPTFYTISATWNRPDVYLYPSDSSIVVRVYGKITGNGDTGWIQLAEFTTSQIGLEKLPASTWKVYYVVKVWIEGFYYYIHFDFYWGTTTRNSRIENFVPSTTITTSVPATTITTITDYLGSIFIGEKSPIFLITLCIIVVSITIEIKERIKNGKQK</sequence>
<comment type="caution">
    <text evidence="3">The sequence shown here is derived from an EMBL/GenBank/DDBJ whole genome shotgun (WGS) entry which is preliminary data.</text>
</comment>
<evidence type="ECO:0000259" key="2">
    <source>
        <dbReference type="PROSITE" id="PS51820"/>
    </source>
</evidence>
<keyword evidence="1" id="KW-1133">Transmembrane helix</keyword>
<name>A0A523BDS7_9CREN</name>
<dbReference type="SUPFAM" id="SSF56988">
    <property type="entry name" value="Anthrax protective antigen"/>
    <property type="match status" value="1"/>
</dbReference>
<dbReference type="EMBL" id="QNVI01000037">
    <property type="protein sequence ID" value="TDA39099.1"/>
    <property type="molecule type" value="Genomic_DNA"/>
</dbReference>
<evidence type="ECO:0000256" key="1">
    <source>
        <dbReference type="SAM" id="Phobius"/>
    </source>
</evidence>
<dbReference type="Proteomes" id="UP000317265">
    <property type="component" value="Unassembled WGS sequence"/>
</dbReference>
<dbReference type="Pfam" id="PF07691">
    <property type="entry name" value="PA14"/>
    <property type="match status" value="1"/>
</dbReference>
<organism evidence="3 4">
    <name type="scientific">Thermoproteota archaeon</name>
    <dbReference type="NCBI Taxonomy" id="2056631"/>
    <lineage>
        <taxon>Archaea</taxon>
        <taxon>Thermoproteota</taxon>
    </lineage>
</organism>
<dbReference type="PROSITE" id="PS51820">
    <property type="entry name" value="PA14"/>
    <property type="match status" value="1"/>
</dbReference>
<dbReference type="InterPro" id="IPR037524">
    <property type="entry name" value="PA14/GLEYA"/>
</dbReference>
<accession>A0A523BDS7</accession>
<keyword evidence="1" id="KW-0472">Membrane</keyword>
<feature type="non-terminal residue" evidence="3">
    <location>
        <position position="1"/>
    </location>
</feature>
<keyword evidence="1" id="KW-0812">Transmembrane</keyword>
<dbReference type="InterPro" id="IPR011658">
    <property type="entry name" value="PA14_dom"/>
</dbReference>
<protein>
    <recommendedName>
        <fullName evidence="2">PA14 domain-containing protein</fullName>
    </recommendedName>
</protein>
<dbReference type="AlphaFoldDB" id="A0A523BDS7"/>
<evidence type="ECO:0000313" key="3">
    <source>
        <dbReference type="EMBL" id="TDA39099.1"/>
    </source>
</evidence>
<feature type="transmembrane region" description="Helical" evidence="1">
    <location>
        <begin position="434"/>
        <end position="451"/>
    </location>
</feature>
<gene>
    <name evidence="3" type="ORF">DSO09_02750</name>
</gene>
<feature type="domain" description="PA14" evidence="2">
    <location>
        <begin position="147"/>
        <end position="280"/>
    </location>
</feature>
<evidence type="ECO:0000313" key="4">
    <source>
        <dbReference type="Proteomes" id="UP000317265"/>
    </source>
</evidence>